<dbReference type="GO" id="GO:0005524">
    <property type="term" value="F:ATP binding"/>
    <property type="evidence" value="ECO:0007669"/>
    <property type="project" value="UniProtKB-KW"/>
</dbReference>
<evidence type="ECO:0000313" key="4">
    <source>
        <dbReference type="Proteomes" id="UP000029981"/>
    </source>
</evidence>
<evidence type="ECO:0000256" key="2">
    <source>
        <dbReference type="ARBA" id="ARBA00022840"/>
    </source>
</evidence>
<protein>
    <submittedName>
        <fullName evidence="3">Uncharacterized protein</fullName>
    </submittedName>
</protein>
<dbReference type="FunFam" id="3.90.640.10:FF:000003">
    <property type="entry name" value="Molecular chaperone DnaK"/>
    <property type="match status" value="1"/>
</dbReference>
<sequence length="130" mass="14121">MSQVGDGVFEVLSTSGDTHLGGNDFDKRIVGWLAESFKRDEGAKIELSSLTQTNISLPFITVTSDGPKHIDTTLTRVVITGGSGFKGCTVVQFRSPIKKITGKDPNMTVNPDEMVAVGWRCQAPWLYTKS</sequence>
<keyword evidence="2" id="KW-0067">ATP-binding</keyword>
<dbReference type="Gene3D" id="3.90.640.10">
    <property type="entry name" value="Actin, Chain A, domain 4"/>
    <property type="match status" value="2"/>
</dbReference>
<name>A0A0A0L3E9_CUCSA</name>
<dbReference type="SUPFAM" id="SSF53067">
    <property type="entry name" value="Actin-like ATPase domain"/>
    <property type="match status" value="1"/>
</dbReference>
<dbReference type="EMBL" id="CM002925">
    <property type="protein sequence ID" value="KGN54661.1"/>
    <property type="molecule type" value="Genomic_DNA"/>
</dbReference>
<dbReference type="AlphaFoldDB" id="A0A0A0L3E9"/>
<dbReference type="InterPro" id="IPR043129">
    <property type="entry name" value="ATPase_NBD"/>
</dbReference>
<dbReference type="Pfam" id="PF00012">
    <property type="entry name" value="HSP70"/>
    <property type="match status" value="2"/>
</dbReference>
<dbReference type="PANTHER" id="PTHR19375">
    <property type="entry name" value="HEAT SHOCK PROTEIN 70KDA"/>
    <property type="match status" value="1"/>
</dbReference>
<dbReference type="Proteomes" id="UP000029981">
    <property type="component" value="Chromosome 4"/>
</dbReference>
<accession>A0A0A0L3E9</accession>
<reference evidence="3 4" key="3">
    <citation type="journal article" date="2010" name="BMC Genomics">
        <title>Transcriptome sequencing and comparative analysis of cucumber flowers with different sex types.</title>
        <authorList>
            <person name="Guo S."/>
            <person name="Zheng Y."/>
            <person name="Joung J.G."/>
            <person name="Liu S."/>
            <person name="Zhang Z."/>
            <person name="Crasta O.R."/>
            <person name="Sobral B.W."/>
            <person name="Xu Y."/>
            <person name="Huang S."/>
            <person name="Fei Z."/>
        </authorList>
    </citation>
    <scope>NUCLEOTIDE SEQUENCE [LARGE SCALE GENOMIC DNA]</scope>
    <source>
        <strain evidence="4">cv. 9930</strain>
    </source>
</reference>
<reference evidence="3 4" key="1">
    <citation type="journal article" date="2009" name="Nat. Genet.">
        <title>The genome of the cucumber, Cucumis sativus L.</title>
        <authorList>
            <person name="Huang S."/>
            <person name="Li R."/>
            <person name="Zhang Z."/>
            <person name="Li L."/>
            <person name="Gu X."/>
            <person name="Fan W."/>
            <person name="Lucas W.J."/>
            <person name="Wang X."/>
            <person name="Xie B."/>
            <person name="Ni P."/>
            <person name="Ren Y."/>
            <person name="Zhu H."/>
            <person name="Li J."/>
            <person name="Lin K."/>
            <person name="Jin W."/>
            <person name="Fei Z."/>
            <person name="Li G."/>
            <person name="Staub J."/>
            <person name="Kilian A."/>
            <person name="van der Vossen E.A."/>
            <person name="Wu Y."/>
            <person name="Guo J."/>
            <person name="He J."/>
            <person name="Jia Z."/>
            <person name="Ren Y."/>
            <person name="Tian G."/>
            <person name="Lu Y."/>
            <person name="Ruan J."/>
            <person name="Qian W."/>
            <person name="Wang M."/>
            <person name="Huang Q."/>
            <person name="Li B."/>
            <person name="Xuan Z."/>
            <person name="Cao J."/>
            <person name="Asan"/>
            <person name="Wu Z."/>
            <person name="Zhang J."/>
            <person name="Cai Q."/>
            <person name="Bai Y."/>
            <person name="Zhao B."/>
            <person name="Han Y."/>
            <person name="Li Y."/>
            <person name="Li X."/>
            <person name="Wang S."/>
            <person name="Shi Q."/>
            <person name="Liu S."/>
            <person name="Cho W.K."/>
            <person name="Kim J.Y."/>
            <person name="Xu Y."/>
            <person name="Heller-Uszynska K."/>
            <person name="Miao H."/>
            <person name="Cheng Z."/>
            <person name="Zhang S."/>
            <person name="Wu J."/>
            <person name="Yang Y."/>
            <person name="Kang H."/>
            <person name="Li M."/>
            <person name="Liang H."/>
            <person name="Ren X."/>
            <person name="Shi Z."/>
            <person name="Wen M."/>
            <person name="Jian M."/>
            <person name="Yang H."/>
            <person name="Zhang G."/>
            <person name="Yang Z."/>
            <person name="Chen R."/>
            <person name="Liu S."/>
            <person name="Li J."/>
            <person name="Ma L."/>
            <person name="Liu H."/>
            <person name="Zhou Y."/>
            <person name="Zhao J."/>
            <person name="Fang X."/>
            <person name="Li G."/>
            <person name="Fang L."/>
            <person name="Li Y."/>
            <person name="Liu D."/>
            <person name="Zheng H."/>
            <person name="Zhang Y."/>
            <person name="Qin N."/>
            <person name="Li Z."/>
            <person name="Yang G."/>
            <person name="Yang S."/>
            <person name="Bolund L."/>
            <person name="Kristiansen K."/>
            <person name="Zheng H."/>
            <person name="Li S."/>
            <person name="Zhang X."/>
            <person name="Yang H."/>
            <person name="Wang J."/>
            <person name="Sun R."/>
            <person name="Zhang B."/>
            <person name="Jiang S."/>
            <person name="Wang J."/>
            <person name="Du Y."/>
            <person name="Li S."/>
        </authorList>
    </citation>
    <scope>NUCLEOTIDE SEQUENCE [LARGE SCALE GENOMIC DNA]</scope>
    <source>
        <strain evidence="4">cv. 9930</strain>
    </source>
</reference>
<dbReference type="Gramene" id="KGN54661">
    <property type="protein sequence ID" value="KGN54661"/>
    <property type="gene ID" value="Csa_4G418540"/>
</dbReference>
<reference evidence="3 4" key="2">
    <citation type="journal article" date="2009" name="PLoS ONE">
        <title>An integrated genetic and cytogenetic map of the cucumber genome.</title>
        <authorList>
            <person name="Ren Y."/>
            <person name="Zhang Z."/>
            <person name="Liu J."/>
            <person name="Staub J.E."/>
            <person name="Han Y."/>
            <person name="Cheng Z."/>
            <person name="Li X."/>
            <person name="Lu J."/>
            <person name="Miao H."/>
            <person name="Kang H."/>
            <person name="Xie B."/>
            <person name="Gu X."/>
            <person name="Wang X."/>
            <person name="Du Y."/>
            <person name="Jin W."/>
            <person name="Huang S."/>
        </authorList>
    </citation>
    <scope>NUCLEOTIDE SEQUENCE [LARGE SCALE GENOMIC DNA]</scope>
    <source>
        <strain evidence="4">cv. 9930</strain>
    </source>
</reference>
<keyword evidence="1" id="KW-0547">Nucleotide-binding</keyword>
<dbReference type="GO" id="GO:0140662">
    <property type="term" value="F:ATP-dependent protein folding chaperone"/>
    <property type="evidence" value="ECO:0007669"/>
    <property type="project" value="InterPro"/>
</dbReference>
<dbReference type="Gene3D" id="3.30.420.40">
    <property type="match status" value="1"/>
</dbReference>
<reference evidence="3 4" key="4">
    <citation type="journal article" date="2011" name="BMC Genomics">
        <title>RNA-Seq improves annotation of protein-coding genes in the cucumber genome.</title>
        <authorList>
            <person name="Li Z."/>
            <person name="Zhang Z."/>
            <person name="Yan P."/>
            <person name="Huang S."/>
            <person name="Fei Z."/>
            <person name="Lin K."/>
        </authorList>
    </citation>
    <scope>NUCLEOTIDE SEQUENCE [LARGE SCALE GENOMIC DNA]</scope>
    <source>
        <strain evidence="4">cv. 9930</strain>
    </source>
</reference>
<organism evidence="3 4">
    <name type="scientific">Cucumis sativus</name>
    <name type="common">Cucumber</name>
    <dbReference type="NCBI Taxonomy" id="3659"/>
    <lineage>
        <taxon>Eukaryota</taxon>
        <taxon>Viridiplantae</taxon>
        <taxon>Streptophyta</taxon>
        <taxon>Embryophyta</taxon>
        <taxon>Tracheophyta</taxon>
        <taxon>Spermatophyta</taxon>
        <taxon>Magnoliopsida</taxon>
        <taxon>eudicotyledons</taxon>
        <taxon>Gunneridae</taxon>
        <taxon>Pentapetalae</taxon>
        <taxon>rosids</taxon>
        <taxon>fabids</taxon>
        <taxon>Cucurbitales</taxon>
        <taxon>Cucurbitaceae</taxon>
        <taxon>Benincaseae</taxon>
        <taxon>Cucumis</taxon>
    </lineage>
</organism>
<evidence type="ECO:0000313" key="3">
    <source>
        <dbReference type="EMBL" id="KGN54661.1"/>
    </source>
</evidence>
<dbReference type="STRING" id="3659.A0A0A0L3E9"/>
<keyword evidence="4" id="KW-1185">Reference proteome</keyword>
<proteinExistence type="predicted"/>
<dbReference type="InterPro" id="IPR013126">
    <property type="entry name" value="Hsp_70_fam"/>
</dbReference>
<evidence type="ECO:0000256" key="1">
    <source>
        <dbReference type="ARBA" id="ARBA00022741"/>
    </source>
</evidence>
<gene>
    <name evidence="3" type="ORF">Csa_4G418540</name>
</gene>